<dbReference type="Proteomes" id="UP000184498">
    <property type="component" value="Unassembled WGS sequence"/>
</dbReference>
<dbReference type="Pfam" id="PF24850">
    <property type="entry name" value="CC_BshC"/>
    <property type="match status" value="1"/>
</dbReference>
<keyword evidence="1 2" id="KW-0436">Ligase</keyword>
<name>A0A1M6R9X2_9FLAO</name>
<dbReference type="NCBIfam" id="TIGR03998">
    <property type="entry name" value="thiol_BshC"/>
    <property type="match status" value="1"/>
</dbReference>
<evidence type="ECO:0000313" key="5">
    <source>
        <dbReference type="EMBL" id="SHK29230.1"/>
    </source>
</evidence>
<dbReference type="HAMAP" id="MF_01867">
    <property type="entry name" value="BshC"/>
    <property type="match status" value="1"/>
</dbReference>
<keyword evidence="6" id="KW-1185">Reference proteome</keyword>
<dbReference type="Pfam" id="PF10079">
    <property type="entry name" value="Rossmann-like_BshC"/>
    <property type="match status" value="1"/>
</dbReference>
<feature type="domain" description="Bacillithiol biosynthesis BshC N-terminal Rossmann-like" evidence="3">
    <location>
        <begin position="12"/>
        <end position="369"/>
    </location>
</feature>
<dbReference type="InterPro" id="IPR011199">
    <property type="entry name" value="Bacillithiol_biosynth_BshC"/>
</dbReference>
<dbReference type="GO" id="GO:0016874">
    <property type="term" value="F:ligase activity"/>
    <property type="evidence" value="ECO:0007669"/>
    <property type="project" value="UniProtKB-UniRule"/>
</dbReference>
<feature type="domain" description="Bacillithiol biosynthesis BshC C-terminal coiled-coil" evidence="4">
    <location>
        <begin position="372"/>
        <end position="519"/>
    </location>
</feature>
<evidence type="ECO:0000256" key="2">
    <source>
        <dbReference type="HAMAP-Rule" id="MF_01867"/>
    </source>
</evidence>
<organism evidence="5 6">
    <name type="scientific">Epilithonimonas mollis</name>
    <dbReference type="NCBI Taxonomy" id="216903"/>
    <lineage>
        <taxon>Bacteria</taxon>
        <taxon>Pseudomonadati</taxon>
        <taxon>Bacteroidota</taxon>
        <taxon>Flavobacteriia</taxon>
        <taxon>Flavobacteriales</taxon>
        <taxon>Weeksellaceae</taxon>
        <taxon>Chryseobacterium group</taxon>
        <taxon>Epilithonimonas</taxon>
    </lineage>
</organism>
<protein>
    <recommendedName>
        <fullName evidence="2">Putative cysteine ligase BshC</fullName>
        <ecNumber evidence="2">6.-.-.-</ecNumber>
    </recommendedName>
</protein>
<evidence type="ECO:0000259" key="3">
    <source>
        <dbReference type="Pfam" id="PF10079"/>
    </source>
</evidence>
<reference evidence="6" key="1">
    <citation type="submission" date="2016-11" db="EMBL/GenBank/DDBJ databases">
        <authorList>
            <person name="Varghese N."/>
            <person name="Submissions S."/>
        </authorList>
    </citation>
    <scope>NUCLEOTIDE SEQUENCE [LARGE SCALE GENOMIC DNA]</scope>
    <source>
        <strain evidence="6">DSM 18016</strain>
    </source>
</reference>
<evidence type="ECO:0000259" key="4">
    <source>
        <dbReference type="Pfam" id="PF24850"/>
    </source>
</evidence>
<comment type="similarity">
    <text evidence="2">Belongs to the BshC family.</text>
</comment>
<dbReference type="EC" id="6.-.-.-" evidence="2"/>
<dbReference type="InterPro" id="IPR055398">
    <property type="entry name" value="Rossmann-like_BshC"/>
</dbReference>
<evidence type="ECO:0000313" key="6">
    <source>
        <dbReference type="Proteomes" id="UP000184498"/>
    </source>
</evidence>
<sequence>MTIGFEHIENIPKLVKDFLKKDLEGFQNKIFDLENFRNQIAEKQSSYSDDRRKILKRIIAEQNFGLEQTPLSSKQVENLSVLDNGNTFTITTGHQLNLFTGPVFFVYKILQTIKTAEFLKSNFPEHNFVPVFWMATEDHDFDEIDHFKTREHYYEIKGIAGGDVGNIKIDENFFIQEFEKEFKDNLYGIELILWIIQAYKKGNTHTQAIRYLVHQLFSDYGLLTVDGNEKELKSQVKDIFRKELLSNQLFETTKNQRGFLEKEYHKVQVNPREINLFYLTETRNRIEKINSEYYILDTDLKFSEEEILNELENYPEKFSPNAVLRPAYQETIMPNLAYVGGNAEIMYWIELKDYFESIDLPFPILIPRNSMLFLEEKIFRKIENAGLKIEDFFGNFAEVINKKILDNNGIKSLLEQKEQDLIHSFSEIKTKAGQTDKTFVNLVNAEETRQLKSFKRMKKRLLKAEKIKQSEKVEQMQSLFLNVHPGGTWQERVFNFSVFYADLGKEWIAETYQQMDVQKSELIISPI</sequence>
<dbReference type="STRING" id="216903.SAMN05444371_1763"/>
<proteinExistence type="inferred from homology"/>
<gene>
    <name evidence="2" type="primary">bshC</name>
    <name evidence="5" type="ORF">SAMN05444371_1763</name>
</gene>
<dbReference type="RefSeq" id="WP_072997439.1">
    <property type="nucleotide sequence ID" value="NZ_FRAM01000002.1"/>
</dbReference>
<evidence type="ECO:0000256" key="1">
    <source>
        <dbReference type="ARBA" id="ARBA00022598"/>
    </source>
</evidence>
<dbReference type="EMBL" id="FRAM01000002">
    <property type="protein sequence ID" value="SHK29230.1"/>
    <property type="molecule type" value="Genomic_DNA"/>
</dbReference>
<dbReference type="OrthoDB" id="9765151at2"/>
<dbReference type="InterPro" id="IPR055399">
    <property type="entry name" value="CC_BshC"/>
</dbReference>
<dbReference type="AlphaFoldDB" id="A0A1M6R9X2"/>
<accession>A0A1M6R9X2</accession>